<dbReference type="GO" id="GO:0009272">
    <property type="term" value="P:fungal-type cell wall biogenesis"/>
    <property type="evidence" value="ECO:0007669"/>
    <property type="project" value="TreeGrafter"/>
</dbReference>
<protein>
    <submittedName>
        <fullName evidence="11">TRP-domain-containing protein</fullName>
    </submittedName>
</protein>
<comment type="subcellular location">
    <subcellularLocation>
        <location evidence="1">Membrane</location>
        <topology evidence="1">Multi-pass membrane protein</topology>
    </subcellularLocation>
</comment>
<evidence type="ECO:0000256" key="8">
    <source>
        <dbReference type="SAM" id="Phobius"/>
    </source>
</evidence>
<evidence type="ECO:0000256" key="7">
    <source>
        <dbReference type="SAM" id="MobiDB-lite"/>
    </source>
</evidence>
<dbReference type="PANTHER" id="PTHR31145:SF2">
    <property type="entry name" value="FLAVIN CARRIER PROTEIN 2"/>
    <property type="match status" value="1"/>
</dbReference>
<evidence type="ECO:0000256" key="9">
    <source>
        <dbReference type="SAM" id="SignalP"/>
    </source>
</evidence>
<dbReference type="Proteomes" id="UP000245946">
    <property type="component" value="Unassembled WGS sequence"/>
</dbReference>
<dbReference type="PANTHER" id="PTHR31145">
    <property type="entry name" value="INTEGRAL MEMBRANE PROTEIN (AFU_ORTHOLOGUE AFUA_7G01610)"/>
    <property type="match status" value="1"/>
</dbReference>
<dbReference type="Pfam" id="PF14558">
    <property type="entry name" value="TRP_N"/>
    <property type="match status" value="1"/>
</dbReference>
<dbReference type="InterPro" id="IPR040241">
    <property type="entry name" value="TRP_Flc/Pkd2-like"/>
</dbReference>
<feature type="signal peptide" evidence="9">
    <location>
        <begin position="1"/>
        <end position="19"/>
    </location>
</feature>
<gene>
    <name evidence="11" type="ORF">FA09DRAFT_284858</name>
</gene>
<feature type="domain" description="ML-like" evidence="10">
    <location>
        <begin position="26"/>
        <end position="167"/>
    </location>
</feature>
<keyword evidence="4 9" id="KW-0732">Signal</keyword>
<evidence type="ECO:0000313" key="12">
    <source>
        <dbReference type="Proteomes" id="UP000245946"/>
    </source>
</evidence>
<feature type="transmembrane region" description="Helical" evidence="8">
    <location>
        <begin position="590"/>
        <end position="608"/>
    </location>
</feature>
<keyword evidence="5 8" id="KW-1133">Transmembrane helix</keyword>
<reference evidence="11 12" key="1">
    <citation type="journal article" date="2018" name="Mol. Biol. Evol.">
        <title>Broad Genomic Sampling Reveals a Smut Pathogenic Ancestry of the Fungal Clade Ustilaginomycotina.</title>
        <authorList>
            <person name="Kijpornyongpan T."/>
            <person name="Mondo S.J."/>
            <person name="Barry K."/>
            <person name="Sandor L."/>
            <person name="Lee J."/>
            <person name="Lipzen A."/>
            <person name="Pangilinan J."/>
            <person name="LaButti K."/>
            <person name="Hainaut M."/>
            <person name="Henrissat B."/>
            <person name="Grigoriev I.V."/>
            <person name="Spatafora J.W."/>
            <person name="Aime M.C."/>
        </authorList>
    </citation>
    <scope>NUCLEOTIDE SEQUENCE [LARGE SCALE GENOMIC DNA]</scope>
    <source>
        <strain evidence="11 12">MCA 4186</strain>
    </source>
</reference>
<dbReference type="GeneID" id="37267424"/>
<dbReference type="Pfam" id="PF06011">
    <property type="entry name" value="TRP"/>
    <property type="match status" value="1"/>
</dbReference>
<evidence type="ECO:0000256" key="3">
    <source>
        <dbReference type="ARBA" id="ARBA00022692"/>
    </source>
</evidence>
<dbReference type="OrthoDB" id="2115177at2759"/>
<feature type="transmembrane region" description="Helical" evidence="8">
    <location>
        <begin position="533"/>
        <end position="553"/>
    </location>
</feature>
<dbReference type="InterPro" id="IPR032800">
    <property type="entry name" value="TRP_N"/>
</dbReference>
<dbReference type="SMART" id="SM01320">
    <property type="entry name" value="TRP_N"/>
    <property type="match status" value="1"/>
</dbReference>
<evidence type="ECO:0000256" key="4">
    <source>
        <dbReference type="ARBA" id="ARBA00022729"/>
    </source>
</evidence>
<dbReference type="GO" id="GO:0016020">
    <property type="term" value="C:membrane"/>
    <property type="evidence" value="ECO:0007669"/>
    <property type="project" value="UniProtKB-SubCell"/>
</dbReference>
<dbReference type="STRING" id="58919.A0A316ZB14"/>
<organism evidence="11 12">
    <name type="scientific">Tilletiopsis washingtonensis</name>
    <dbReference type="NCBI Taxonomy" id="58919"/>
    <lineage>
        <taxon>Eukaryota</taxon>
        <taxon>Fungi</taxon>
        <taxon>Dikarya</taxon>
        <taxon>Basidiomycota</taxon>
        <taxon>Ustilaginomycotina</taxon>
        <taxon>Exobasidiomycetes</taxon>
        <taxon>Entylomatales</taxon>
        <taxon>Entylomatales incertae sedis</taxon>
        <taxon>Tilletiopsis</taxon>
    </lineage>
</organism>
<sequence>SALAVGALALAAALPGAEAKGIGGTREIRTSSVAYCSTPIAILVTDLQLNLFPDNQTLEFSISAASTQDNLDVSVSINLDVYGGLAEITAGINLCDVAAGFLCPLPQYDFSASGIFPVPAALFDRIPEIAYRVPDLEAVATVQLTDTNTNTVVGCVQATLSNGHTARQSGAKWATVGLALFALFASLLHSFIAQSVGAAQWRVVDVMLAIQHPAVVSLLSLNYPIVYIQYALNFAWSLGLVNIAPLQRSITATRARAGDLSGGIFGEELIAQVGRQTTVFGTDGGSTSGVGVSGGGLLSGLSARSLAERAITYLKPLSSHAELVGSRLARRQQYAPNTGPGGAMATSDDTTALPIITGESDHTSDIGTFAQYRNIAPGNVFLTVLTSIGILLGIVLAALLLAFLIALAVRFFTRKNSTTRAGHWSRRVTRPREFLGVLLPAFLSRFWLVTFPVLTLFAFYQWYFGAAWPAHLVAGLSFGLFLLVGAAFLVPMLLHSRRAGSDSLYYGKGNSPELGSTAAKRWGHMAHPYRPTFFYFAFIFVLWSIIRACWIVFAQGHGFRQAVGLLVFEFVFFVLLLVFRPGRDKKSDWVYVVLTFCRMASFGVAVAFTEQAGLDPLPRVIVGFVMLVVTALPIIFTFFMVLWDLISALLPSKRRPAPLESEKGEYQYGQAAAANRDSHISDPAAASSASSLDAERPG</sequence>
<dbReference type="InterPro" id="IPR010308">
    <property type="entry name" value="TRP_C"/>
</dbReference>
<feature type="transmembrane region" description="Helical" evidence="8">
    <location>
        <begin position="559"/>
        <end position="578"/>
    </location>
</feature>
<feature type="chain" id="PRO_5016341744" evidence="9">
    <location>
        <begin position="20"/>
        <end position="698"/>
    </location>
</feature>
<keyword evidence="6 8" id="KW-0472">Membrane</keyword>
<evidence type="ECO:0000259" key="10">
    <source>
        <dbReference type="SMART" id="SM01320"/>
    </source>
</evidence>
<feature type="non-terminal residue" evidence="11">
    <location>
        <position position="1"/>
    </location>
</feature>
<dbReference type="AlphaFoldDB" id="A0A316ZB14"/>
<evidence type="ECO:0000256" key="5">
    <source>
        <dbReference type="ARBA" id="ARBA00022989"/>
    </source>
</evidence>
<feature type="non-terminal residue" evidence="11">
    <location>
        <position position="698"/>
    </location>
</feature>
<feature type="region of interest" description="Disordered" evidence="7">
    <location>
        <begin position="659"/>
        <end position="698"/>
    </location>
</feature>
<dbReference type="GO" id="GO:0055085">
    <property type="term" value="P:transmembrane transport"/>
    <property type="evidence" value="ECO:0007669"/>
    <property type="project" value="TreeGrafter"/>
</dbReference>
<evidence type="ECO:0000256" key="2">
    <source>
        <dbReference type="ARBA" id="ARBA00010642"/>
    </source>
</evidence>
<keyword evidence="12" id="KW-1185">Reference proteome</keyword>
<feature type="transmembrane region" description="Helical" evidence="8">
    <location>
        <begin position="620"/>
        <end position="646"/>
    </location>
</feature>
<evidence type="ECO:0000313" key="11">
    <source>
        <dbReference type="EMBL" id="PWN97455.1"/>
    </source>
</evidence>
<dbReference type="RefSeq" id="XP_025597734.1">
    <property type="nucleotide sequence ID" value="XM_025739878.1"/>
</dbReference>
<evidence type="ECO:0000256" key="1">
    <source>
        <dbReference type="ARBA" id="ARBA00004141"/>
    </source>
</evidence>
<accession>A0A316ZB14</accession>
<feature type="transmembrane region" description="Helical" evidence="8">
    <location>
        <begin position="380"/>
        <end position="413"/>
    </location>
</feature>
<keyword evidence="3 8" id="KW-0812">Transmembrane</keyword>
<proteinExistence type="inferred from homology"/>
<name>A0A316ZB14_9BASI</name>
<evidence type="ECO:0000256" key="6">
    <source>
        <dbReference type="ARBA" id="ARBA00023136"/>
    </source>
</evidence>
<feature type="transmembrane region" description="Helical" evidence="8">
    <location>
        <begin position="434"/>
        <end position="460"/>
    </location>
</feature>
<comment type="similarity">
    <text evidence="2">Belongs to the transient receptor potential (TRP) ion channel family.</text>
</comment>
<feature type="transmembrane region" description="Helical" evidence="8">
    <location>
        <begin position="472"/>
        <end position="494"/>
    </location>
</feature>
<dbReference type="EMBL" id="KZ819295">
    <property type="protein sequence ID" value="PWN97455.1"/>
    <property type="molecule type" value="Genomic_DNA"/>
</dbReference>